<dbReference type="InterPro" id="IPR017937">
    <property type="entry name" value="Thioredoxin_CS"/>
</dbReference>
<feature type="chain" id="PRO_5042220151" evidence="4">
    <location>
        <begin position="23"/>
        <end position="387"/>
    </location>
</feature>
<feature type="domain" description="Thioredoxin" evidence="5">
    <location>
        <begin position="30"/>
        <end position="198"/>
    </location>
</feature>
<dbReference type="Pfam" id="PF08534">
    <property type="entry name" value="Redoxin"/>
    <property type="match status" value="1"/>
</dbReference>
<evidence type="ECO:0000259" key="5">
    <source>
        <dbReference type="PROSITE" id="PS51352"/>
    </source>
</evidence>
<dbReference type="GO" id="GO:0030313">
    <property type="term" value="C:cell envelope"/>
    <property type="evidence" value="ECO:0007669"/>
    <property type="project" value="UniProtKB-SubCell"/>
</dbReference>
<evidence type="ECO:0000256" key="2">
    <source>
        <dbReference type="ARBA" id="ARBA00022748"/>
    </source>
</evidence>
<evidence type="ECO:0000256" key="1">
    <source>
        <dbReference type="ARBA" id="ARBA00004196"/>
    </source>
</evidence>
<feature type="signal peptide" evidence="4">
    <location>
        <begin position="1"/>
        <end position="22"/>
    </location>
</feature>
<dbReference type="InterPro" id="IPR036249">
    <property type="entry name" value="Thioredoxin-like_sf"/>
</dbReference>
<dbReference type="RefSeq" id="WP_330930104.1">
    <property type="nucleotide sequence ID" value="NZ_CP119075.1"/>
</dbReference>
<dbReference type="InterPro" id="IPR013740">
    <property type="entry name" value="Redoxin"/>
</dbReference>
<dbReference type="CDD" id="cd02969">
    <property type="entry name" value="PRX_like1"/>
    <property type="match status" value="1"/>
</dbReference>
<dbReference type="PANTHER" id="PTHR43640">
    <property type="entry name" value="OS07G0260300 PROTEIN"/>
    <property type="match status" value="1"/>
</dbReference>
<dbReference type="Proteomes" id="UP001218638">
    <property type="component" value="Chromosome"/>
</dbReference>
<dbReference type="CDD" id="cd02966">
    <property type="entry name" value="TlpA_like_family"/>
    <property type="match status" value="1"/>
</dbReference>
<dbReference type="InterPro" id="IPR047262">
    <property type="entry name" value="PRX-like1"/>
</dbReference>
<dbReference type="GO" id="GO:0016491">
    <property type="term" value="F:oxidoreductase activity"/>
    <property type="evidence" value="ECO:0007669"/>
    <property type="project" value="InterPro"/>
</dbReference>
<dbReference type="PANTHER" id="PTHR43640:SF1">
    <property type="entry name" value="THIOREDOXIN-DEPENDENT PEROXIREDOXIN"/>
    <property type="match status" value="1"/>
</dbReference>
<dbReference type="EMBL" id="CP119075">
    <property type="protein sequence ID" value="WED64023.1"/>
    <property type="molecule type" value="Genomic_DNA"/>
</dbReference>
<organism evidence="6 7">
    <name type="scientific">Synoicihabitans lomoniglobus</name>
    <dbReference type="NCBI Taxonomy" id="2909285"/>
    <lineage>
        <taxon>Bacteria</taxon>
        <taxon>Pseudomonadati</taxon>
        <taxon>Verrucomicrobiota</taxon>
        <taxon>Opitutia</taxon>
        <taxon>Opitutales</taxon>
        <taxon>Opitutaceae</taxon>
        <taxon>Synoicihabitans</taxon>
    </lineage>
</organism>
<dbReference type="SUPFAM" id="SSF52833">
    <property type="entry name" value="Thioredoxin-like"/>
    <property type="match status" value="2"/>
</dbReference>
<evidence type="ECO:0000313" key="6">
    <source>
        <dbReference type="EMBL" id="WED64023.1"/>
    </source>
</evidence>
<dbReference type="InterPro" id="IPR000866">
    <property type="entry name" value="AhpC/TSA"/>
</dbReference>
<dbReference type="PROSITE" id="PS00194">
    <property type="entry name" value="THIOREDOXIN_1"/>
    <property type="match status" value="1"/>
</dbReference>
<proteinExistence type="predicted"/>
<dbReference type="AlphaFoldDB" id="A0AAF0CMF1"/>
<dbReference type="Gene3D" id="3.40.30.10">
    <property type="entry name" value="Glutaredoxin"/>
    <property type="match status" value="2"/>
</dbReference>
<evidence type="ECO:0000256" key="4">
    <source>
        <dbReference type="SAM" id="SignalP"/>
    </source>
</evidence>
<dbReference type="KEGG" id="slom:PXH66_16925"/>
<dbReference type="GO" id="GO:0016209">
    <property type="term" value="F:antioxidant activity"/>
    <property type="evidence" value="ECO:0007669"/>
    <property type="project" value="InterPro"/>
</dbReference>
<name>A0AAF0CMF1_9BACT</name>
<dbReference type="PROSITE" id="PS51352">
    <property type="entry name" value="THIOREDOXIN_2"/>
    <property type="match status" value="2"/>
</dbReference>
<keyword evidence="7" id="KW-1185">Reference proteome</keyword>
<keyword evidence="2" id="KW-0201">Cytochrome c-type biogenesis</keyword>
<evidence type="ECO:0000313" key="7">
    <source>
        <dbReference type="Proteomes" id="UP001218638"/>
    </source>
</evidence>
<sequence length="387" mass="43190">MMPRLIPSLLTLVALSAGLASAADDYPKPPPLGTPLPHFELPGIEGGTYEVKTYTPESFADAKLLCIVFTCNHCPTAQRYEERLKQLTTDYGPKGVAVIALNPNNAAAVRLDEMAYTDLTDSFEDMKVRAEHKSFNFPYLDDGETQEISRVFGPVATPHVFIYDQDRKLAFQGRIDDAELPQYIKHQDTRAALDELLAGKKVSTPTTRVFGCSVKWAEKAEGYNKIWAEQVKNEPVELKEAVAADFVALRENKDSGKLRLINVWATWCGPCVTEFPDLVDTNLTFRGRDFEMVTIAAEYPKMSAKALKFLKGQHASMQNYIFGDTDKYANIEAIDPEWNGALPHTLLVNEKGEVIYRQTGPVDFLELRRIIVPALDQITPWGGLDGN</sequence>
<keyword evidence="4" id="KW-0732">Signal</keyword>
<protein>
    <submittedName>
        <fullName evidence="6">Redoxin domain-containing protein</fullName>
    </submittedName>
</protein>
<dbReference type="GO" id="GO:0017004">
    <property type="term" value="P:cytochrome complex assembly"/>
    <property type="evidence" value="ECO:0007669"/>
    <property type="project" value="UniProtKB-KW"/>
</dbReference>
<reference evidence="6" key="1">
    <citation type="submission" date="2023-03" db="EMBL/GenBank/DDBJ databases">
        <title>Lomoglobus Profundus gen. nov., sp. nov., a novel member of the phylum Verrucomicrobia, isolated from deep-marine sediment of South China Sea.</title>
        <authorList>
            <person name="Ahmad T."/>
            <person name="Ishaq S.E."/>
            <person name="Wang F."/>
        </authorList>
    </citation>
    <scope>NUCLEOTIDE SEQUENCE</scope>
    <source>
        <strain evidence="6">LMO-M01</strain>
    </source>
</reference>
<gene>
    <name evidence="6" type="ORF">PXH66_16925</name>
</gene>
<evidence type="ECO:0000256" key="3">
    <source>
        <dbReference type="ARBA" id="ARBA00023284"/>
    </source>
</evidence>
<keyword evidence="3" id="KW-0676">Redox-active center</keyword>
<comment type="subcellular location">
    <subcellularLocation>
        <location evidence="1">Cell envelope</location>
    </subcellularLocation>
</comment>
<feature type="domain" description="Thioredoxin" evidence="5">
    <location>
        <begin position="227"/>
        <end position="376"/>
    </location>
</feature>
<accession>A0AAF0CMF1</accession>
<dbReference type="Pfam" id="PF00578">
    <property type="entry name" value="AhpC-TSA"/>
    <property type="match status" value="1"/>
</dbReference>
<dbReference type="InterPro" id="IPR013766">
    <property type="entry name" value="Thioredoxin_domain"/>
</dbReference>